<organism evidence="6 7">
    <name type="scientific">Muricaecibacterium torontonense</name>
    <dbReference type="NCBI Taxonomy" id="3032871"/>
    <lineage>
        <taxon>Bacteria</taxon>
        <taxon>Bacillati</taxon>
        <taxon>Actinomycetota</taxon>
        <taxon>Coriobacteriia</taxon>
        <taxon>Coriobacteriales</taxon>
        <taxon>Atopobiaceae</taxon>
        <taxon>Muricaecibacterium</taxon>
    </lineage>
</organism>
<dbReference type="PANTHER" id="PTHR37955">
    <property type="entry name" value="TELLURITE RESISTANCE PROTEIN TEHA"/>
    <property type="match status" value="1"/>
</dbReference>
<evidence type="ECO:0000256" key="5">
    <source>
        <dbReference type="SAM" id="Phobius"/>
    </source>
</evidence>
<reference evidence="6 7" key="1">
    <citation type="submission" date="2019-04" db="EMBL/GenBank/DDBJ databases">
        <title>Microbes associate with the intestines of laboratory mice.</title>
        <authorList>
            <person name="Navarre W."/>
            <person name="Wong E."/>
            <person name="Huang K."/>
            <person name="Tropini C."/>
            <person name="Ng K."/>
            <person name="Yu B."/>
        </authorList>
    </citation>
    <scope>NUCLEOTIDE SEQUENCE [LARGE SCALE GENOMIC DNA]</scope>
    <source>
        <strain evidence="6 7">NM07_P-09</strain>
    </source>
</reference>
<keyword evidence="4 5" id="KW-0472">Membrane</keyword>
<keyword evidence="7" id="KW-1185">Reference proteome</keyword>
<comment type="caution">
    <text evidence="6">The sequence shown here is derived from an EMBL/GenBank/DDBJ whole genome shotgun (WGS) entry which is preliminary data.</text>
</comment>
<feature type="transmembrane region" description="Helical" evidence="5">
    <location>
        <begin position="271"/>
        <end position="291"/>
    </location>
</feature>
<sequence>MRSSMECGPWCSSAYFHLRFLKELQCGFHLSVSLPTPSVMACPMTFCQVVPRYPGWNKGYSFLRQQRCIDAFEDNRPLNGSVREGASMFKDAIERIPFPICGVALGTIALGNLLNGFIPGIRYVGAALAALMLALLVAKCVMVSDFFHENMENPISASVSGTFPMTIMQLMAVVVPWWGPVATVIWGAAVGAHMALIAFFTWRFVVHFQLDQVFATWFIAYVGLAVASVTAPAFGFIAFGEGVFWFALIALLVLVVLVTVSYLARRGRPEATLPLICIYAAPFNLCIVGAINSAPSASLPLLVALWGVACLMYVIAAVNAVLCLRRQFYPSFAAFTFPFVIAAMASQLLAGELALSGNAFAPMEVIAVIQTIIATALVVYVISRYVVFVATPTVVHAVEEEAWDEVSLTDVPEEENLIGYPRDVAEEAERELHEDDMAV</sequence>
<dbReference type="PANTHER" id="PTHR37955:SF1">
    <property type="entry name" value="DEP DOMAIN-CONTAINING PROTEIN"/>
    <property type="match status" value="1"/>
</dbReference>
<comment type="subcellular location">
    <subcellularLocation>
        <location evidence="1">Membrane</location>
        <topology evidence="1">Multi-pass membrane protein</topology>
    </subcellularLocation>
</comment>
<dbReference type="Gene3D" id="1.50.10.150">
    <property type="entry name" value="Voltage-dependent anion channel"/>
    <property type="match status" value="1"/>
</dbReference>
<evidence type="ECO:0000256" key="4">
    <source>
        <dbReference type="ARBA" id="ARBA00023136"/>
    </source>
</evidence>
<feature type="transmembrane region" description="Helical" evidence="5">
    <location>
        <begin position="214"/>
        <end position="237"/>
    </location>
</feature>
<evidence type="ECO:0000256" key="2">
    <source>
        <dbReference type="ARBA" id="ARBA00022692"/>
    </source>
</evidence>
<evidence type="ECO:0000256" key="3">
    <source>
        <dbReference type="ARBA" id="ARBA00022989"/>
    </source>
</evidence>
<dbReference type="Proteomes" id="UP000310263">
    <property type="component" value="Unassembled WGS sequence"/>
</dbReference>
<feature type="transmembrane region" description="Helical" evidence="5">
    <location>
        <begin position="243"/>
        <end position="264"/>
    </location>
</feature>
<evidence type="ECO:0000256" key="1">
    <source>
        <dbReference type="ARBA" id="ARBA00004141"/>
    </source>
</evidence>
<gene>
    <name evidence="6" type="ORF">E5334_04240</name>
</gene>
<dbReference type="GO" id="GO:0005886">
    <property type="term" value="C:plasma membrane"/>
    <property type="evidence" value="ECO:0007669"/>
    <property type="project" value="TreeGrafter"/>
</dbReference>
<dbReference type="InterPro" id="IPR004695">
    <property type="entry name" value="SLAC1/Mae1/Ssu1/TehA"/>
</dbReference>
<proteinExistence type="predicted"/>
<feature type="transmembrane region" description="Helical" evidence="5">
    <location>
        <begin position="155"/>
        <end position="178"/>
    </location>
</feature>
<feature type="transmembrane region" description="Helical" evidence="5">
    <location>
        <begin position="184"/>
        <end position="202"/>
    </location>
</feature>
<name>A0A4S2F5S7_9ACTN</name>
<feature type="transmembrane region" description="Helical" evidence="5">
    <location>
        <begin position="303"/>
        <end position="324"/>
    </location>
</feature>
<evidence type="ECO:0000313" key="7">
    <source>
        <dbReference type="Proteomes" id="UP000310263"/>
    </source>
</evidence>
<protein>
    <submittedName>
        <fullName evidence="6">TDT family transporter</fullName>
    </submittedName>
</protein>
<feature type="transmembrane region" description="Helical" evidence="5">
    <location>
        <begin position="120"/>
        <end position="143"/>
    </location>
</feature>
<keyword evidence="3 5" id="KW-1133">Transmembrane helix</keyword>
<dbReference type="Pfam" id="PF03595">
    <property type="entry name" value="SLAC1"/>
    <property type="match status" value="1"/>
</dbReference>
<evidence type="ECO:0000313" key="6">
    <source>
        <dbReference type="EMBL" id="TGY62624.1"/>
    </source>
</evidence>
<dbReference type="EMBL" id="SRYE01000002">
    <property type="protein sequence ID" value="TGY62624.1"/>
    <property type="molecule type" value="Genomic_DNA"/>
</dbReference>
<dbReference type="GO" id="GO:0046583">
    <property type="term" value="F:monoatomic cation efflux transmembrane transporter activity"/>
    <property type="evidence" value="ECO:0007669"/>
    <property type="project" value="TreeGrafter"/>
</dbReference>
<dbReference type="OrthoDB" id="309023at2"/>
<dbReference type="CDD" id="cd09325">
    <property type="entry name" value="TDT_C4-dicarb_trans"/>
    <property type="match status" value="1"/>
</dbReference>
<keyword evidence="2 5" id="KW-0812">Transmembrane</keyword>
<feature type="transmembrane region" description="Helical" evidence="5">
    <location>
        <begin position="361"/>
        <end position="382"/>
    </location>
</feature>
<accession>A0A4S2F5S7</accession>
<dbReference type="InterPro" id="IPR038665">
    <property type="entry name" value="Voltage-dep_anion_channel_sf"/>
</dbReference>
<dbReference type="AlphaFoldDB" id="A0A4S2F5S7"/>
<dbReference type="InterPro" id="IPR052951">
    <property type="entry name" value="Tellurite_res_ion_channel"/>
</dbReference>
<feature type="transmembrane region" description="Helical" evidence="5">
    <location>
        <begin position="331"/>
        <end position="349"/>
    </location>
</feature>
<feature type="transmembrane region" description="Helical" evidence="5">
    <location>
        <begin position="96"/>
        <end position="114"/>
    </location>
</feature>